<keyword evidence="3" id="KW-1185">Reference proteome</keyword>
<organism evidence="2 3">
    <name type="scientific">Pleurodeles waltl</name>
    <name type="common">Iberian ribbed newt</name>
    <dbReference type="NCBI Taxonomy" id="8319"/>
    <lineage>
        <taxon>Eukaryota</taxon>
        <taxon>Metazoa</taxon>
        <taxon>Chordata</taxon>
        <taxon>Craniata</taxon>
        <taxon>Vertebrata</taxon>
        <taxon>Euteleostomi</taxon>
        <taxon>Amphibia</taxon>
        <taxon>Batrachia</taxon>
        <taxon>Caudata</taxon>
        <taxon>Salamandroidea</taxon>
        <taxon>Salamandridae</taxon>
        <taxon>Pleurodelinae</taxon>
        <taxon>Pleurodeles</taxon>
    </lineage>
</organism>
<sequence>MGHHKRTDASQGNTMEQYTTPVVLPQRAARLERWLEMWDKVAPGRTEGSEGVAQQSSGAESPDWRSHGTGQLAESCHRVEIQRIGTMAVVPAELVGCTALEQELEAGGDAGMT</sequence>
<accession>A0AAV7RXE5</accession>
<feature type="compositionally biased region" description="Polar residues" evidence="1">
    <location>
        <begin position="9"/>
        <end position="20"/>
    </location>
</feature>
<reference evidence="2" key="1">
    <citation type="journal article" date="2022" name="bioRxiv">
        <title>Sequencing and chromosome-scale assembly of the giantPleurodeles waltlgenome.</title>
        <authorList>
            <person name="Brown T."/>
            <person name="Elewa A."/>
            <person name="Iarovenko S."/>
            <person name="Subramanian E."/>
            <person name="Araus A.J."/>
            <person name="Petzold A."/>
            <person name="Susuki M."/>
            <person name="Suzuki K.-i.T."/>
            <person name="Hayashi T."/>
            <person name="Toyoda A."/>
            <person name="Oliveira C."/>
            <person name="Osipova E."/>
            <person name="Leigh N.D."/>
            <person name="Simon A."/>
            <person name="Yun M.H."/>
        </authorList>
    </citation>
    <scope>NUCLEOTIDE SEQUENCE</scope>
    <source>
        <strain evidence="2">20211129_DDA</strain>
        <tissue evidence="2">Liver</tissue>
    </source>
</reference>
<feature type="region of interest" description="Disordered" evidence="1">
    <location>
        <begin position="42"/>
        <end position="71"/>
    </location>
</feature>
<dbReference type="Proteomes" id="UP001066276">
    <property type="component" value="Chromosome 5"/>
</dbReference>
<dbReference type="AlphaFoldDB" id="A0AAV7RXE5"/>
<comment type="caution">
    <text evidence="2">The sequence shown here is derived from an EMBL/GenBank/DDBJ whole genome shotgun (WGS) entry which is preliminary data.</text>
</comment>
<protein>
    <submittedName>
        <fullName evidence="2">Uncharacterized protein</fullName>
    </submittedName>
</protein>
<evidence type="ECO:0000256" key="1">
    <source>
        <dbReference type="SAM" id="MobiDB-lite"/>
    </source>
</evidence>
<evidence type="ECO:0000313" key="3">
    <source>
        <dbReference type="Proteomes" id="UP001066276"/>
    </source>
</evidence>
<feature type="region of interest" description="Disordered" evidence="1">
    <location>
        <begin position="1"/>
        <end position="21"/>
    </location>
</feature>
<proteinExistence type="predicted"/>
<evidence type="ECO:0000313" key="2">
    <source>
        <dbReference type="EMBL" id="KAJ1157171.1"/>
    </source>
</evidence>
<dbReference type="EMBL" id="JANPWB010000009">
    <property type="protein sequence ID" value="KAJ1157171.1"/>
    <property type="molecule type" value="Genomic_DNA"/>
</dbReference>
<gene>
    <name evidence="2" type="ORF">NDU88_009886</name>
</gene>
<name>A0AAV7RXE5_PLEWA</name>